<evidence type="ECO:0000313" key="1">
    <source>
        <dbReference type="EMBL" id="QCQ84790.1"/>
    </source>
</evidence>
<proteinExistence type="predicted"/>
<dbReference type="Pfam" id="PF20577">
    <property type="entry name" value="Phage_ORF5"/>
    <property type="match status" value="1"/>
</dbReference>
<name>A0A4P8PPM7_9VIRU</name>
<reference evidence="1" key="1">
    <citation type="submission" date="2018-12" db="EMBL/GenBank/DDBJ databases">
        <title>Singled stranded DNA viruses identified in blackflies (Austrosimulium ungulatum) sampled in New Zealand.</title>
        <authorList>
            <person name="Kraberger S."/>
            <person name="Fontenele R.S."/>
            <person name="Schmidlin K."/>
            <person name="Walters M."/>
            <person name="Varsani A."/>
        </authorList>
    </citation>
    <scope>NUCLEOTIDE SEQUENCE [LARGE SCALE GENOMIC DNA]</scope>
    <source>
        <strain evidence="1">083</strain>
    </source>
</reference>
<accession>A0A4P8PPM7</accession>
<dbReference type="Proteomes" id="UP000323305">
    <property type="component" value="Segment"/>
</dbReference>
<protein>
    <submittedName>
        <fullName evidence="1">Nonstructural protein</fullName>
    </submittedName>
</protein>
<dbReference type="EMBL" id="MK249167">
    <property type="protein sequence ID" value="QCQ84790.1"/>
    <property type="molecule type" value="Genomic_DNA"/>
</dbReference>
<sequence length="102" mass="11138">MLLNAYSLYDQKALTYSPPFYCAAHGQAVRMVMELVSDPSTICGRHPADFSLLCVGQFDDTAGLLLPTQHREHIADAVSLSPKRQPDFFANPPVTNGEVTNG</sequence>
<dbReference type="InterPro" id="IPR046781">
    <property type="entry name" value="Phage_ORF5"/>
</dbReference>
<organism evidence="1">
    <name type="scientific">Blackfly microvirus SF02</name>
    <dbReference type="NCBI Taxonomy" id="2576452"/>
    <lineage>
        <taxon>Viruses</taxon>
        <taxon>Monodnaviria</taxon>
        <taxon>Sangervirae</taxon>
        <taxon>Phixviricota</taxon>
        <taxon>Malgrandaviricetes</taxon>
        <taxon>Petitvirales</taxon>
        <taxon>Microviridae</taxon>
        <taxon>Microvirus</taxon>
    </lineage>
</organism>